<feature type="compositionally biased region" description="Polar residues" evidence="3">
    <location>
        <begin position="345"/>
        <end position="354"/>
    </location>
</feature>
<dbReference type="AlphaFoldDB" id="A0A139ATZ1"/>
<dbReference type="PROSITE" id="PS50009">
    <property type="entry name" value="RASGEF_CAT"/>
    <property type="match status" value="1"/>
</dbReference>
<organism evidence="6 7">
    <name type="scientific">Gonapodya prolifera (strain JEL478)</name>
    <name type="common">Monoblepharis prolifera</name>
    <dbReference type="NCBI Taxonomy" id="1344416"/>
    <lineage>
        <taxon>Eukaryota</taxon>
        <taxon>Fungi</taxon>
        <taxon>Fungi incertae sedis</taxon>
        <taxon>Chytridiomycota</taxon>
        <taxon>Chytridiomycota incertae sedis</taxon>
        <taxon>Monoblepharidomycetes</taxon>
        <taxon>Monoblepharidales</taxon>
        <taxon>Gonapodyaceae</taxon>
        <taxon>Gonapodya</taxon>
    </lineage>
</organism>
<feature type="region of interest" description="Disordered" evidence="3">
    <location>
        <begin position="218"/>
        <end position="239"/>
    </location>
</feature>
<dbReference type="InterPro" id="IPR023578">
    <property type="entry name" value="Ras_GEF_dom_sf"/>
</dbReference>
<dbReference type="Gene3D" id="1.20.870.10">
    <property type="entry name" value="Son of sevenless (SoS) protein Chain: S domain 1"/>
    <property type="match status" value="1"/>
</dbReference>
<feature type="region of interest" description="Disordered" evidence="3">
    <location>
        <begin position="402"/>
        <end position="437"/>
    </location>
</feature>
<feature type="region of interest" description="Disordered" evidence="3">
    <location>
        <begin position="561"/>
        <end position="590"/>
    </location>
</feature>
<gene>
    <name evidence="6" type="ORF">M427DRAFT_66739</name>
</gene>
<dbReference type="OrthoDB" id="546434at2759"/>
<evidence type="ECO:0000259" key="5">
    <source>
        <dbReference type="PROSITE" id="PS50212"/>
    </source>
</evidence>
<keyword evidence="1 2" id="KW-0344">Guanine-nucleotide releasing factor</keyword>
<dbReference type="SMART" id="SM00147">
    <property type="entry name" value="RasGEF"/>
    <property type="match status" value="1"/>
</dbReference>
<dbReference type="SUPFAM" id="SSF48366">
    <property type="entry name" value="Ras GEF"/>
    <property type="match status" value="1"/>
</dbReference>
<dbReference type="Pfam" id="PF00617">
    <property type="entry name" value="RasGEF"/>
    <property type="match status" value="1"/>
</dbReference>
<feature type="compositionally biased region" description="Low complexity" evidence="3">
    <location>
        <begin position="161"/>
        <end position="174"/>
    </location>
</feature>
<feature type="region of interest" description="Disordered" evidence="3">
    <location>
        <begin position="1"/>
        <end position="64"/>
    </location>
</feature>
<feature type="region of interest" description="Disordered" evidence="3">
    <location>
        <begin position="76"/>
        <end position="191"/>
    </location>
</feature>
<dbReference type="InterPro" id="IPR000651">
    <property type="entry name" value="Ras-like_Gua-exchang_fac_N"/>
</dbReference>
<feature type="compositionally biased region" description="Acidic residues" evidence="3">
    <location>
        <begin position="485"/>
        <end position="495"/>
    </location>
</feature>
<evidence type="ECO:0000256" key="3">
    <source>
        <dbReference type="SAM" id="MobiDB-lite"/>
    </source>
</evidence>
<feature type="compositionally biased region" description="Polar residues" evidence="3">
    <location>
        <begin position="402"/>
        <end position="416"/>
    </location>
</feature>
<proteinExistence type="predicted"/>
<dbReference type="GO" id="GO:0005085">
    <property type="term" value="F:guanyl-nucleotide exchange factor activity"/>
    <property type="evidence" value="ECO:0007669"/>
    <property type="project" value="UniProtKB-KW"/>
</dbReference>
<feature type="domain" description="Ras-GEF" evidence="4">
    <location>
        <begin position="892"/>
        <end position="1134"/>
    </location>
</feature>
<feature type="compositionally biased region" description="Basic and acidic residues" evidence="3">
    <location>
        <begin position="94"/>
        <end position="105"/>
    </location>
</feature>
<sequence length="1263" mass="136060">MAGLDSSGRPPGNGFSLVRTDSSKFPAPKQPLPSPASLRERGRAREWSIKTEASEQIIGSETQTPVVDVQSASLIADLPEVPPLPTSPPIIGDPSRDEMNDRAPYPRDPVIVSRQPSFRGRRTSANELGGSPPHPPKEPWMTVAPRAPSGDAPLGRKVFSRRTVSTSRPSSPVLPVGPPSTPPAFSSPTQDILSPTLLISPEQSPVSTSDIINVYAEMMSPDQSAQPNLPPPSPENLVASPKEEPLLVVAPPSPQEPPSPAIIVTELQSVITSVPPTPSILPSDPTPEVPQPTTSEDQVERGPPSSESLVIADSGNNAHPQPTEPPHPMEMAAGHAMKFARSRRSSIQGVTTVSPKPHSAGTKLGKIMSIAGTLRSRLGGSKAALSSARFESSNAFAISVTQQPLKDVSRGSSTGEINDASKMGGGAPGRSGSAAQLGPVTGAAIRPQIGTIKRPLSIMMAMSQSVGNMVGGSGMLESRTSLPDSLDDNSDDDKDEQTLASRAELQAWLDTHLADNALRIDLATVTEATLPRRLNVTTIFGSHEEDVSKLLQTARWRTQGAIPGTSVIPKASSSPQEDDGLGDGAEPPSDDPYECMEWVARCYEKRKCSSLWDSKKDAESNAAAVTTKKLLSSSKIRSAKRVLDIFEDGPNVRLPGITYDSSTDEETAPTAQAATVQGLIDMAIFPTFQDQSYADTLVTTYYLTTTPLTFLLHLISWYAVSPPTDPSRIAFYDAVRRPVQNRAVAVILRWIELRFLDFHLDKQLLDVLVKWTDMLEKEEIYVYPGCSNIPPMMLMADGQRVVQCIREQRLKFFASAYKAGAVPPSAVGKDAVIVSELGAVGDVVIDAKERKGNTLLRAFASRKSLHDNVSRTDLRPPGPAGPTSQPWAVTLPVIQLAEMITGIEHSFFAAVRPTTLVTLTIGLNRAKFEGIGKPLCEYLMWQRLLSSYTSTCVVQSENIKRRAFTIKRFIKAAWICLLQNNFGSAMTILLGLRRSAVVKFVDAWKLVPTVWIARLKEMETATNSDDCWKGYFQRMHEGVYPGVPFLPAHAQKICQIISQTPTSSSSDSNPHLGEGAQESVASSLDRPDPAPRPLAEDTTFNIPNLTTIAALLTHTQLLAEHKYVFKSSGGTQDPAELLRHIQSLRLLEGPALEECASKAVEADLLQLRKQGTVSKLANRISRMGTVGGSSIANLEIQKTSMMSVVPKRTGSSTRINVRSLPWGKSGSVAAVGPLSNRGSTVTLQDAGTTKKRSKKTDNVTLNG</sequence>
<accession>A0A139ATZ1</accession>
<evidence type="ECO:0000256" key="2">
    <source>
        <dbReference type="PROSITE-ProRule" id="PRU00168"/>
    </source>
</evidence>
<feature type="region of interest" description="Disordered" evidence="3">
    <location>
        <begin position="470"/>
        <end position="497"/>
    </location>
</feature>
<feature type="compositionally biased region" description="Polar residues" evidence="3">
    <location>
        <begin position="1236"/>
        <end position="1247"/>
    </location>
</feature>
<dbReference type="InterPro" id="IPR001895">
    <property type="entry name" value="RASGEF_cat_dom"/>
</dbReference>
<feature type="compositionally biased region" description="Basic and acidic residues" evidence="3">
    <location>
        <begin position="38"/>
        <end position="53"/>
    </location>
</feature>
<dbReference type="InterPro" id="IPR008937">
    <property type="entry name" value="Ras-like_GEF"/>
</dbReference>
<evidence type="ECO:0000259" key="4">
    <source>
        <dbReference type="PROSITE" id="PS50009"/>
    </source>
</evidence>
<name>A0A139ATZ1_GONPJ</name>
<evidence type="ECO:0000256" key="1">
    <source>
        <dbReference type="ARBA" id="ARBA00022658"/>
    </source>
</evidence>
<reference evidence="6 7" key="1">
    <citation type="journal article" date="2015" name="Genome Biol. Evol.">
        <title>Phylogenomic analyses indicate that early fungi evolved digesting cell walls of algal ancestors of land plants.</title>
        <authorList>
            <person name="Chang Y."/>
            <person name="Wang S."/>
            <person name="Sekimoto S."/>
            <person name="Aerts A.L."/>
            <person name="Choi C."/>
            <person name="Clum A."/>
            <person name="LaButti K.M."/>
            <person name="Lindquist E.A."/>
            <person name="Yee Ngan C."/>
            <person name="Ohm R.A."/>
            <person name="Salamov A.A."/>
            <person name="Grigoriev I.V."/>
            <person name="Spatafora J.W."/>
            <person name="Berbee M.L."/>
        </authorList>
    </citation>
    <scope>NUCLEOTIDE SEQUENCE [LARGE SCALE GENOMIC DNA]</scope>
    <source>
        <strain evidence="6 7">JEL478</strain>
    </source>
</reference>
<dbReference type="Gene3D" id="1.10.840.10">
    <property type="entry name" value="Ras guanine-nucleotide exchange factors catalytic domain"/>
    <property type="match status" value="1"/>
</dbReference>
<dbReference type="PANTHER" id="PTHR23113:SF99">
    <property type="entry name" value="RASGEF DOMAIN-CONTAINING PROTEIN"/>
    <property type="match status" value="1"/>
</dbReference>
<feature type="compositionally biased region" description="Pro residues" evidence="3">
    <location>
        <begin position="275"/>
        <end position="290"/>
    </location>
</feature>
<evidence type="ECO:0000313" key="6">
    <source>
        <dbReference type="EMBL" id="KXS20202.1"/>
    </source>
</evidence>
<feature type="region of interest" description="Disordered" evidence="3">
    <location>
        <begin position="273"/>
        <end position="364"/>
    </location>
</feature>
<dbReference type="PANTHER" id="PTHR23113">
    <property type="entry name" value="GUANINE NUCLEOTIDE EXCHANGE FACTOR"/>
    <property type="match status" value="1"/>
</dbReference>
<dbReference type="EMBL" id="KQ965736">
    <property type="protein sequence ID" value="KXS20202.1"/>
    <property type="molecule type" value="Genomic_DNA"/>
</dbReference>
<dbReference type="Pfam" id="PF00618">
    <property type="entry name" value="RasGEF_N"/>
    <property type="match status" value="1"/>
</dbReference>
<evidence type="ECO:0000313" key="7">
    <source>
        <dbReference type="Proteomes" id="UP000070544"/>
    </source>
</evidence>
<dbReference type="InterPro" id="IPR036964">
    <property type="entry name" value="RASGEF_cat_dom_sf"/>
</dbReference>
<protein>
    <submittedName>
        <fullName evidence="6">Ras GEF</fullName>
    </submittedName>
</protein>
<feature type="region of interest" description="Disordered" evidence="3">
    <location>
        <begin position="1231"/>
        <end position="1263"/>
    </location>
</feature>
<dbReference type="PROSITE" id="PS50212">
    <property type="entry name" value="RASGEF_NTER"/>
    <property type="match status" value="1"/>
</dbReference>
<keyword evidence="7" id="KW-1185">Reference proteome</keyword>
<dbReference type="STRING" id="1344416.A0A139ATZ1"/>
<feature type="domain" description="N-terminal Ras-GEF" evidence="5">
    <location>
        <begin position="667"/>
        <end position="797"/>
    </location>
</feature>
<feature type="region of interest" description="Disordered" evidence="3">
    <location>
        <begin position="1060"/>
        <end position="1098"/>
    </location>
</feature>
<dbReference type="GO" id="GO:0007264">
    <property type="term" value="P:small GTPase-mediated signal transduction"/>
    <property type="evidence" value="ECO:0007669"/>
    <property type="project" value="InterPro"/>
</dbReference>
<dbReference type="Proteomes" id="UP000070544">
    <property type="component" value="Unassembled WGS sequence"/>
</dbReference>